<keyword evidence="5" id="KW-0234">DNA repair</keyword>
<proteinExistence type="predicted"/>
<feature type="region of interest" description="Disordered" evidence="7">
    <location>
        <begin position="336"/>
        <end position="421"/>
    </location>
</feature>
<dbReference type="GO" id="GO:0000400">
    <property type="term" value="F:four-way junction DNA binding"/>
    <property type="evidence" value="ECO:0007669"/>
    <property type="project" value="TreeGrafter"/>
</dbReference>
<dbReference type="PROSITE" id="PS50162">
    <property type="entry name" value="RECA_2"/>
    <property type="match status" value="1"/>
</dbReference>
<feature type="compositionally biased region" description="Polar residues" evidence="7">
    <location>
        <begin position="407"/>
        <end position="421"/>
    </location>
</feature>
<dbReference type="GO" id="GO:0140664">
    <property type="term" value="F:ATP-dependent DNA damage sensor activity"/>
    <property type="evidence" value="ECO:0007669"/>
    <property type="project" value="InterPro"/>
</dbReference>
<dbReference type="AlphaFoldDB" id="A0AA38VP10"/>
<evidence type="ECO:0000313" key="10">
    <source>
        <dbReference type="Proteomes" id="UP001174691"/>
    </source>
</evidence>
<evidence type="ECO:0000256" key="4">
    <source>
        <dbReference type="ARBA" id="ARBA00022840"/>
    </source>
</evidence>
<dbReference type="GO" id="GO:0007131">
    <property type="term" value="P:reciprocal meiotic recombination"/>
    <property type="evidence" value="ECO:0007669"/>
    <property type="project" value="TreeGrafter"/>
</dbReference>
<dbReference type="InterPro" id="IPR027417">
    <property type="entry name" value="P-loop_NTPase"/>
</dbReference>
<dbReference type="Gene3D" id="3.40.50.300">
    <property type="entry name" value="P-loop containing nucleotide triphosphate hydrolases"/>
    <property type="match status" value="1"/>
</dbReference>
<dbReference type="InterPro" id="IPR052093">
    <property type="entry name" value="HR_Repair_Mediator"/>
</dbReference>
<gene>
    <name evidence="9" type="ORF">NKR19_g1490</name>
</gene>
<feature type="compositionally biased region" description="Acidic residues" evidence="7">
    <location>
        <begin position="336"/>
        <end position="356"/>
    </location>
</feature>
<evidence type="ECO:0000313" key="9">
    <source>
        <dbReference type="EMBL" id="KAJ9162217.1"/>
    </source>
</evidence>
<evidence type="ECO:0000259" key="8">
    <source>
        <dbReference type="PROSITE" id="PS50162"/>
    </source>
</evidence>
<keyword evidence="10" id="KW-1185">Reference proteome</keyword>
<dbReference type="GO" id="GO:0005657">
    <property type="term" value="C:replication fork"/>
    <property type="evidence" value="ECO:0007669"/>
    <property type="project" value="TreeGrafter"/>
</dbReference>
<reference evidence="9" key="1">
    <citation type="submission" date="2022-07" db="EMBL/GenBank/DDBJ databases">
        <title>Fungi with potential for degradation of polypropylene.</title>
        <authorList>
            <person name="Gostincar C."/>
        </authorList>
    </citation>
    <scope>NUCLEOTIDE SEQUENCE</scope>
    <source>
        <strain evidence="9">EXF-13287</strain>
    </source>
</reference>
<dbReference type="PANTHER" id="PTHR46239">
    <property type="entry name" value="DNA REPAIR PROTEIN RAD51 HOMOLOG 3 RAD51C"/>
    <property type="match status" value="1"/>
</dbReference>
<evidence type="ECO:0000256" key="2">
    <source>
        <dbReference type="ARBA" id="ARBA00022741"/>
    </source>
</evidence>
<keyword evidence="6" id="KW-0539">Nucleus</keyword>
<dbReference type="GO" id="GO:0033063">
    <property type="term" value="C:Rad51B-Rad51C-Rad51D-XRCC2 complex"/>
    <property type="evidence" value="ECO:0007669"/>
    <property type="project" value="TreeGrafter"/>
</dbReference>
<dbReference type="InterPro" id="IPR020588">
    <property type="entry name" value="RecA_ATP-bd"/>
</dbReference>
<sequence>MDYHAIHGQDVASFDLPSTHRLPTISAAQAFEDLKSDSSKYLSTGLDSLDKLLSTIYSDTGAEKPTAAGGIHRGQVTEIWGPSGSGKTSLGVQLAAGALSESSRVVWVDCLYPLCGQRLSAVLAGKSEAAGATEPDSLDRFVQYTCPSLPHFISLLCRPTEASVPRGTSLVVIDSLSALVNHSFPRVPDQKIGSIASKVPNSSARRLQVLQHIIGALQKLAATRDLAVVVLTQCASKMQAERGATLVPAINANVWDQGFPTRIVLYRDWIMHSGKPLSLHLAGVQKVNGKNHGPAVGDIVAFRIESTGLVAASIDSSEAASIQTHGTVLKRKLEDTDFEVGDSDDEDYGWADDENAELPPNPSQWQGSEDLIVGVHRQKGEDSDEEREQHRPDDEIPASDEDDDEAFTQQGVQDGAQSPQL</sequence>
<organism evidence="9 10">
    <name type="scientific">Coniochaeta hoffmannii</name>
    <dbReference type="NCBI Taxonomy" id="91930"/>
    <lineage>
        <taxon>Eukaryota</taxon>
        <taxon>Fungi</taxon>
        <taxon>Dikarya</taxon>
        <taxon>Ascomycota</taxon>
        <taxon>Pezizomycotina</taxon>
        <taxon>Sordariomycetes</taxon>
        <taxon>Sordariomycetidae</taxon>
        <taxon>Coniochaetales</taxon>
        <taxon>Coniochaetaceae</taxon>
        <taxon>Coniochaeta</taxon>
    </lineage>
</organism>
<feature type="compositionally biased region" description="Acidic residues" evidence="7">
    <location>
        <begin position="395"/>
        <end position="406"/>
    </location>
</feature>
<dbReference type="GO" id="GO:0033065">
    <property type="term" value="C:Rad51C-XRCC3 complex"/>
    <property type="evidence" value="ECO:0007669"/>
    <property type="project" value="TreeGrafter"/>
</dbReference>
<dbReference type="GO" id="GO:0000707">
    <property type="term" value="P:meiotic DNA recombinase assembly"/>
    <property type="evidence" value="ECO:0007669"/>
    <property type="project" value="TreeGrafter"/>
</dbReference>
<keyword evidence="4" id="KW-0067">ATP-binding</keyword>
<dbReference type="SUPFAM" id="SSF52540">
    <property type="entry name" value="P-loop containing nucleoside triphosphate hydrolases"/>
    <property type="match status" value="1"/>
</dbReference>
<keyword evidence="3" id="KW-0227">DNA damage</keyword>
<dbReference type="PANTHER" id="PTHR46239:SF1">
    <property type="entry name" value="DNA REPAIR PROTEIN RAD51 HOMOLOG 3"/>
    <property type="match status" value="1"/>
</dbReference>
<dbReference type="GO" id="GO:0005524">
    <property type="term" value="F:ATP binding"/>
    <property type="evidence" value="ECO:0007669"/>
    <property type="project" value="UniProtKB-KW"/>
</dbReference>
<comment type="subcellular location">
    <subcellularLocation>
        <location evidence="1">Nucleus</location>
    </subcellularLocation>
</comment>
<evidence type="ECO:0000256" key="3">
    <source>
        <dbReference type="ARBA" id="ARBA00022763"/>
    </source>
</evidence>
<dbReference type="Proteomes" id="UP001174691">
    <property type="component" value="Unassembled WGS sequence"/>
</dbReference>
<evidence type="ECO:0000256" key="1">
    <source>
        <dbReference type="ARBA" id="ARBA00004123"/>
    </source>
</evidence>
<dbReference type="CDD" id="cd01393">
    <property type="entry name" value="RecA-like"/>
    <property type="match status" value="1"/>
</dbReference>
<evidence type="ECO:0000256" key="5">
    <source>
        <dbReference type="ARBA" id="ARBA00023204"/>
    </source>
</evidence>
<dbReference type="EMBL" id="JANBVN010000014">
    <property type="protein sequence ID" value="KAJ9162217.1"/>
    <property type="molecule type" value="Genomic_DNA"/>
</dbReference>
<name>A0AA38VP10_9PEZI</name>
<feature type="domain" description="RecA family profile 1" evidence="8">
    <location>
        <begin position="38"/>
        <end position="234"/>
    </location>
</feature>
<protein>
    <submittedName>
        <fullName evidence="9">P-loop containing nucleoside triphosphate hydrolase protein</fullName>
    </submittedName>
</protein>
<dbReference type="GO" id="GO:0008821">
    <property type="term" value="F:crossover junction DNA endonuclease activity"/>
    <property type="evidence" value="ECO:0007669"/>
    <property type="project" value="TreeGrafter"/>
</dbReference>
<evidence type="ECO:0000256" key="6">
    <source>
        <dbReference type="ARBA" id="ARBA00023242"/>
    </source>
</evidence>
<comment type="caution">
    <text evidence="9">The sequence shown here is derived from an EMBL/GenBank/DDBJ whole genome shotgun (WGS) entry which is preliminary data.</text>
</comment>
<evidence type="ECO:0000256" key="7">
    <source>
        <dbReference type="SAM" id="MobiDB-lite"/>
    </source>
</evidence>
<accession>A0AA38VP10</accession>
<keyword evidence="9" id="KW-0378">Hydrolase</keyword>
<keyword evidence="2" id="KW-0547">Nucleotide-binding</keyword>